<evidence type="ECO:0008006" key="3">
    <source>
        <dbReference type="Google" id="ProtNLM"/>
    </source>
</evidence>
<dbReference type="InterPro" id="IPR017853">
    <property type="entry name" value="GH"/>
</dbReference>
<reference evidence="1 2" key="1">
    <citation type="submission" date="2019-05" db="EMBL/GenBank/DDBJ databases">
        <title>Nakamurella sp. N5BH11, whole genome shotgun sequence.</title>
        <authorList>
            <person name="Tuo L."/>
        </authorList>
    </citation>
    <scope>NUCLEOTIDE SEQUENCE [LARGE SCALE GENOMIC DNA]</scope>
    <source>
        <strain evidence="1 2">N5BH11</strain>
    </source>
</reference>
<gene>
    <name evidence="1" type="ORF">FDO65_14255</name>
</gene>
<comment type="caution">
    <text evidence="1">The sequence shown here is derived from an EMBL/GenBank/DDBJ whole genome shotgun (WGS) entry which is preliminary data.</text>
</comment>
<dbReference type="Proteomes" id="UP000306985">
    <property type="component" value="Unassembled WGS sequence"/>
</dbReference>
<sequence length="434" mass="46344">MITSRLSSAPAGPSLRSPRRWVRATATALVAALGISLAALTGTGVAAAATVAPPPAGTSYPALGTLGTTPEKAPTEYSAGVRSAMLEISWRSWEPQDGVFNAAYESYIKSRLAQLRASGMKVSLGLGLHFTPDWVKNMPNGRFVNQNGQVSAEANLVFNSKIRSQGWGFLQRVGQVLDLSQVDSIRITSGARSELLYPSGNTYWAFDTNAQNGADLPATIDKNPFPGWKPGTPGLTAAQAKQWALWYVDALSDVGQWQMRAMRKVGFTGTFQILTPGVGVYARKIDVLAAQNLPSSPLGVGALWDRVYADMYSTDRNIAAMVSSMADGSGGNDLCTTSDRSLPLTDMGVTTWGGTRWISRIADEYGIAKVGENPGYSAATAAKYTDLSENGYMATAMRQGASCGFSTVYWAHDNKFWDGTIDLSNWAAYAAPTT</sequence>
<dbReference type="SUPFAM" id="SSF51445">
    <property type="entry name" value="(Trans)glycosidases"/>
    <property type="match status" value="1"/>
</dbReference>
<keyword evidence="2" id="KW-1185">Reference proteome</keyword>
<evidence type="ECO:0000313" key="1">
    <source>
        <dbReference type="EMBL" id="TKV58682.1"/>
    </source>
</evidence>
<protein>
    <recommendedName>
        <fullName evidence="3">Glycoside hydrolase family 42 N-terminal domain-containing protein</fullName>
    </recommendedName>
</protein>
<dbReference type="RefSeq" id="WP_137450342.1">
    <property type="nucleotide sequence ID" value="NZ_SZZH01000003.1"/>
</dbReference>
<dbReference type="OrthoDB" id="9800974at2"/>
<proteinExistence type="predicted"/>
<dbReference type="EMBL" id="SZZH01000003">
    <property type="protein sequence ID" value="TKV58682.1"/>
    <property type="molecule type" value="Genomic_DNA"/>
</dbReference>
<evidence type="ECO:0000313" key="2">
    <source>
        <dbReference type="Proteomes" id="UP000306985"/>
    </source>
</evidence>
<dbReference type="AlphaFoldDB" id="A0A4U6QF72"/>
<organism evidence="1 2">
    <name type="scientific">Nakamurella flava</name>
    <dbReference type="NCBI Taxonomy" id="2576308"/>
    <lineage>
        <taxon>Bacteria</taxon>
        <taxon>Bacillati</taxon>
        <taxon>Actinomycetota</taxon>
        <taxon>Actinomycetes</taxon>
        <taxon>Nakamurellales</taxon>
        <taxon>Nakamurellaceae</taxon>
        <taxon>Nakamurella</taxon>
    </lineage>
</organism>
<accession>A0A4U6QF72</accession>
<name>A0A4U6QF72_9ACTN</name>
<dbReference type="Gene3D" id="3.20.20.80">
    <property type="entry name" value="Glycosidases"/>
    <property type="match status" value="1"/>
</dbReference>